<evidence type="ECO:0000313" key="1">
    <source>
        <dbReference type="EMBL" id="EJD75937.1"/>
    </source>
</evidence>
<reference evidence="1" key="1">
    <citation type="submission" date="2012-04" db="EMBL/GenBank/DDBJ databases">
        <title>The Genome Sequence of Loa loa.</title>
        <authorList>
            <consortium name="The Broad Institute Genome Sequencing Platform"/>
            <consortium name="Broad Institute Genome Sequencing Center for Infectious Disease"/>
            <person name="Nutman T.B."/>
            <person name="Fink D.L."/>
            <person name="Russ C."/>
            <person name="Young S."/>
            <person name="Zeng Q."/>
            <person name="Gargeya S."/>
            <person name="Alvarado L."/>
            <person name="Berlin A."/>
            <person name="Chapman S.B."/>
            <person name="Chen Z."/>
            <person name="Freedman E."/>
            <person name="Gellesch M."/>
            <person name="Goldberg J."/>
            <person name="Griggs A."/>
            <person name="Gujja S."/>
            <person name="Heilman E.R."/>
            <person name="Heiman D."/>
            <person name="Howarth C."/>
            <person name="Mehta T."/>
            <person name="Neiman D."/>
            <person name="Pearson M."/>
            <person name="Roberts A."/>
            <person name="Saif S."/>
            <person name="Shea T."/>
            <person name="Shenoy N."/>
            <person name="Sisk P."/>
            <person name="Stolte C."/>
            <person name="Sykes S."/>
            <person name="White J."/>
            <person name="Yandava C."/>
            <person name="Haas B."/>
            <person name="Henn M.R."/>
            <person name="Nusbaum C."/>
            <person name="Birren B."/>
        </authorList>
    </citation>
    <scope>NUCLEOTIDE SEQUENCE [LARGE SCALE GENOMIC DNA]</scope>
</reference>
<organism evidence="1">
    <name type="scientific">Loa loa</name>
    <name type="common">Eye worm</name>
    <name type="synonym">Filaria loa</name>
    <dbReference type="NCBI Taxonomy" id="7209"/>
    <lineage>
        <taxon>Eukaryota</taxon>
        <taxon>Metazoa</taxon>
        <taxon>Ecdysozoa</taxon>
        <taxon>Nematoda</taxon>
        <taxon>Chromadorea</taxon>
        <taxon>Rhabditida</taxon>
        <taxon>Spirurina</taxon>
        <taxon>Spiruromorpha</taxon>
        <taxon>Filarioidea</taxon>
        <taxon>Onchocercidae</taxon>
        <taxon>Loa</taxon>
    </lineage>
</organism>
<protein>
    <submittedName>
        <fullName evidence="1">Uncharacterized protein</fullName>
    </submittedName>
</protein>
<dbReference type="GeneID" id="31251539"/>
<dbReference type="EMBL" id="JH712099">
    <property type="protein sequence ID" value="EJD75937.1"/>
    <property type="molecule type" value="Genomic_DNA"/>
</dbReference>
<dbReference type="CTD" id="31251539"/>
<gene>
    <name evidence="1" type="ORF">LOAG_17019</name>
</gene>
<dbReference type="AlphaFoldDB" id="A0A1S0UM78"/>
<dbReference type="InParanoid" id="A0A1S0UM78"/>
<sequence>MDEYVAMDVLMESKSLAQLKHELDCLPNTLLLPIARECLDRFALANYAGFIGNVLSISVPFIDLFGELIHCD</sequence>
<name>A0A1S0UM78_LOALO</name>
<accession>A0A1S0UM78</accession>
<dbReference type="OrthoDB" id="10357809at2759"/>
<dbReference type="KEGG" id="loa:LOAG_17019"/>
<dbReference type="RefSeq" id="XP_020306767.1">
    <property type="nucleotide sequence ID" value="XM_020449678.1"/>
</dbReference>
<dbReference type="OMA" id="EYVAMDV"/>
<proteinExistence type="predicted"/>